<keyword evidence="1" id="KW-0472">Membrane</keyword>
<sequence>MRVRGAAVVGGGWNKTAGIAGEAALASLELSASTEADAFFAEAFLAVFLATAVSATPSSEAVAFLAAAFFTGAFLAVAFLAAAFSGAADAVSDSSVATTFLVIVLFGGAFFEAATTCLRVGVPVISPAPVGSLSSIRAGLLSCLATKRCPL</sequence>
<gene>
    <name evidence="2" type="ORF">UFOPK1939_00747</name>
</gene>
<feature type="transmembrane region" description="Helical" evidence="1">
    <location>
        <begin position="96"/>
        <end position="118"/>
    </location>
</feature>
<dbReference type="EMBL" id="CAEZVF010000103">
    <property type="protein sequence ID" value="CAB4623466.1"/>
    <property type="molecule type" value="Genomic_DNA"/>
</dbReference>
<accession>A0A6J6ICL7</accession>
<feature type="transmembrane region" description="Helical" evidence="1">
    <location>
        <begin position="62"/>
        <end position="84"/>
    </location>
</feature>
<name>A0A6J6ICL7_9ZZZZ</name>
<keyword evidence="1" id="KW-0812">Transmembrane</keyword>
<feature type="transmembrane region" description="Helical" evidence="1">
    <location>
        <begin position="38"/>
        <end position="55"/>
    </location>
</feature>
<reference evidence="2" key="1">
    <citation type="submission" date="2020-05" db="EMBL/GenBank/DDBJ databases">
        <authorList>
            <person name="Chiriac C."/>
            <person name="Salcher M."/>
            <person name="Ghai R."/>
            <person name="Kavagutti S V."/>
        </authorList>
    </citation>
    <scope>NUCLEOTIDE SEQUENCE</scope>
</reference>
<evidence type="ECO:0000313" key="2">
    <source>
        <dbReference type="EMBL" id="CAB4623466.1"/>
    </source>
</evidence>
<keyword evidence="1" id="KW-1133">Transmembrane helix</keyword>
<protein>
    <submittedName>
        <fullName evidence="2">Unannotated protein</fullName>
    </submittedName>
</protein>
<proteinExistence type="predicted"/>
<dbReference type="AlphaFoldDB" id="A0A6J6ICL7"/>
<evidence type="ECO:0000256" key="1">
    <source>
        <dbReference type="SAM" id="Phobius"/>
    </source>
</evidence>
<organism evidence="2">
    <name type="scientific">freshwater metagenome</name>
    <dbReference type="NCBI Taxonomy" id="449393"/>
    <lineage>
        <taxon>unclassified sequences</taxon>
        <taxon>metagenomes</taxon>
        <taxon>ecological metagenomes</taxon>
    </lineage>
</organism>